<dbReference type="HOGENOM" id="CLU_143943_2_0_2"/>
<dbReference type="AlphaFoldDB" id="I3TG46"/>
<dbReference type="eggNOG" id="arCOG03333">
    <property type="taxonomic scope" value="Archaea"/>
</dbReference>
<reference evidence="1 2" key="1">
    <citation type="journal article" date="2012" name="J. Bacteriol.">
        <title>Complete genome sequence of the hyperthermophilic cellulolytic Crenarchaeon 'Thermogladius cellulolyticus' 1633.</title>
        <authorList>
            <person name="Mardanov A.V."/>
            <person name="Kochetkova T.V."/>
            <person name="Beletsky A.V."/>
            <person name="Bonch-Osmolovskaya E.A."/>
            <person name="Ravin N.V."/>
            <person name="Skryabin K.G."/>
        </authorList>
    </citation>
    <scope>NUCLEOTIDE SEQUENCE [LARGE SCALE GENOMIC DNA]</scope>
    <source>
        <strain evidence="2">DSM 22663 / VKM B-2946 / 1633</strain>
    </source>
</reference>
<dbReference type="STRING" id="1184251.TCELL_1311"/>
<dbReference type="Pfam" id="PF08859">
    <property type="entry name" value="DGC"/>
    <property type="match status" value="1"/>
</dbReference>
<proteinExistence type="predicted"/>
<evidence type="ECO:0000313" key="1">
    <source>
        <dbReference type="EMBL" id="AFK51734.1"/>
    </source>
</evidence>
<gene>
    <name evidence="1" type="ordered locus">TCELL_1311</name>
</gene>
<organism evidence="1 2">
    <name type="scientific">Thermogladius calderae (strain DSM 22663 / VKM B-2946 / 1633)</name>
    <dbReference type="NCBI Taxonomy" id="1184251"/>
    <lineage>
        <taxon>Archaea</taxon>
        <taxon>Thermoproteota</taxon>
        <taxon>Thermoprotei</taxon>
        <taxon>Desulfurococcales</taxon>
        <taxon>Desulfurococcaceae</taxon>
        <taxon>Thermogladius</taxon>
    </lineage>
</organism>
<dbReference type="InParanoid" id="I3TG46"/>
<keyword evidence="2" id="KW-1185">Reference proteome</keyword>
<evidence type="ECO:0008006" key="3">
    <source>
        <dbReference type="Google" id="ProtNLM"/>
    </source>
</evidence>
<dbReference type="Proteomes" id="UP000005270">
    <property type="component" value="Chromosome"/>
</dbReference>
<dbReference type="EMBL" id="CP003531">
    <property type="protein sequence ID" value="AFK51734.1"/>
    <property type="molecule type" value="Genomic_DNA"/>
</dbReference>
<evidence type="ECO:0000313" key="2">
    <source>
        <dbReference type="Proteomes" id="UP000005270"/>
    </source>
</evidence>
<accession>I3TG46</accession>
<protein>
    <recommendedName>
        <fullName evidence="3">Zinc-binding protein</fullName>
    </recommendedName>
</protein>
<sequence length="108" mass="11957">MGQIGNEVARILTKTFPDKVRMCCLSAVAAGSKTHVDIFRKARAVIAINGCQLMCASKVLREKGIAPTYEIVVAKEGVDKLPTLDFDEEDVQRIANKISTEFIQKFQQ</sequence>
<dbReference type="InterPro" id="IPR014958">
    <property type="entry name" value="DGC"/>
</dbReference>
<dbReference type="KEGG" id="thg:TCELL_1311"/>
<name>I3TG46_THEC1</name>